<dbReference type="PATRIC" id="fig|582475.4.peg.3953"/>
<dbReference type="EMBL" id="LFXJ01000002">
    <property type="protein sequence ID" value="KMY33866.1"/>
    <property type="molecule type" value="Genomic_DNA"/>
</dbReference>
<sequence length="218" mass="25339">MQKKFKIKDGLSIAIHNQPQEMQLEGISQTGNAPYDRIIAFVFNIDEMVMYLQNALKLNTLTEQGYLFFVYPKKGNKKYEQFIHRDEIFPAIQVDEEKYIVGSDYKFASLMSLDETFSILSIKRDGKGRGKKKTASSQCVSDYEGVIPQLRDSLAENQYDLTFYDGLTPGYQKDWARYIYSAKKEETQVVRLEEMREIIRLGYKTKELYRKAKAEGKA</sequence>
<proteinExistence type="predicted"/>
<protein>
    <recommendedName>
        <fullName evidence="3">LAAC</fullName>
    </recommendedName>
</protein>
<accession>A0A0K9FI91</accession>
<dbReference type="RefSeq" id="WP_049663196.1">
    <property type="nucleotide sequence ID" value="NZ_LFXJ01000002.1"/>
</dbReference>
<evidence type="ECO:0000313" key="1">
    <source>
        <dbReference type="EMBL" id="KMY33866.1"/>
    </source>
</evidence>
<evidence type="ECO:0000313" key="2">
    <source>
        <dbReference type="Proteomes" id="UP000037326"/>
    </source>
</evidence>
<dbReference type="Pfam" id="PF13376">
    <property type="entry name" value="OmdA"/>
    <property type="match status" value="1"/>
</dbReference>
<gene>
    <name evidence="1" type="ORF">ACZ11_01970</name>
</gene>
<name>A0A0K9FI91_9BACI</name>
<organism evidence="1 2">
    <name type="scientific">Lysinibacillus xylanilyticus</name>
    <dbReference type="NCBI Taxonomy" id="582475"/>
    <lineage>
        <taxon>Bacteria</taxon>
        <taxon>Bacillati</taxon>
        <taxon>Bacillota</taxon>
        <taxon>Bacilli</taxon>
        <taxon>Bacillales</taxon>
        <taxon>Bacillaceae</taxon>
        <taxon>Lysinibacillus</taxon>
    </lineage>
</organism>
<evidence type="ECO:0008006" key="3">
    <source>
        <dbReference type="Google" id="ProtNLM"/>
    </source>
</evidence>
<reference evidence="2" key="1">
    <citation type="submission" date="2015-07" db="EMBL/GenBank/DDBJ databases">
        <authorList>
            <consortium name="Consortium for Microbial Forensics and Genomics (microFORGE)"/>
            <person name="Knight B.M."/>
            <person name="Roberts D.P."/>
            <person name="Lin D."/>
            <person name="Hari K."/>
            <person name="Fletcher J."/>
            <person name="Melcher U."/>
            <person name="Blagden T."/>
            <person name="Winegar R.A."/>
        </authorList>
    </citation>
    <scope>NUCLEOTIDE SEQUENCE [LARGE SCALE GENOMIC DNA]</scope>
    <source>
        <strain evidence="2">DSM 23493</strain>
    </source>
</reference>
<comment type="caution">
    <text evidence="1">The sequence shown here is derived from an EMBL/GenBank/DDBJ whole genome shotgun (WGS) entry which is preliminary data.</text>
</comment>
<dbReference type="OrthoDB" id="2452521at2"/>
<dbReference type="Proteomes" id="UP000037326">
    <property type="component" value="Unassembled WGS sequence"/>
</dbReference>
<dbReference type="GeneID" id="96597084"/>
<dbReference type="AlphaFoldDB" id="A0A0K9FI91"/>